<dbReference type="NCBIfam" id="TIGR00361">
    <property type="entry name" value="ComEC_Rec2"/>
    <property type="match status" value="1"/>
</dbReference>
<feature type="transmembrane region" description="Helical" evidence="6">
    <location>
        <begin position="434"/>
        <end position="451"/>
    </location>
</feature>
<dbReference type="Pfam" id="PF03772">
    <property type="entry name" value="Competence"/>
    <property type="match status" value="1"/>
</dbReference>
<keyword evidence="5 6" id="KW-0472">Membrane</keyword>
<evidence type="ECO:0000256" key="6">
    <source>
        <dbReference type="SAM" id="Phobius"/>
    </source>
</evidence>
<feature type="transmembrane region" description="Helical" evidence="6">
    <location>
        <begin position="51"/>
        <end position="72"/>
    </location>
</feature>
<evidence type="ECO:0000256" key="3">
    <source>
        <dbReference type="ARBA" id="ARBA00022692"/>
    </source>
</evidence>
<name>A0ABT9SU19_9GAMM</name>
<reference evidence="8 9" key="1">
    <citation type="submission" date="2023-07" db="EMBL/GenBank/DDBJ databases">
        <title>Sorghum-associated microbial communities from plants grown in Nebraska, USA.</title>
        <authorList>
            <person name="Schachtman D."/>
        </authorList>
    </citation>
    <scope>NUCLEOTIDE SEQUENCE [LARGE SCALE GENOMIC DNA]</scope>
    <source>
        <strain evidence="8 9">CC60</strain>
    </source>
</reference>
<keyword evidence="3 6" id="KW-0812">Transmembrane</keyword>
<protein>
    <submittedName>
        <fullName evidence="8">Competence protein ComEC</fullName>
    </submittedName>
</protein>
<organism evidence="8 9">
    <name type="scientific">Luteibacter jiangsuensis</name>
    <dbReference type="NCBI Taxonomy" id="637577"/>
    <lineage>
        <taxon>Bacteria</taxon>
        <taxon>Pseudomonadati</taxon>
        <taxon>Pseudomonadota</taxon>
        <taxon>Gammaproteobacteria</taxon>
        <taxon>Lysobacterales</taxon>
        <taxon>Rhodanobacteraceae</taxon>
        <taxon>Luteibacter</taxon>
    </lineage>
</organism>
<dbReference type="InterPro" id="IPR004477">
    <property type="entry name" value="ComEC_N"/>
</dbReference>
<dbReference type="PANTHER" id="PTHR30619">
    <property type="entry name" value="DNA INTERNALIZATION/COMPETENCE PROTEIN COMEC/REC2"/>
    <property type="match status" value="1"/>
</dbReference>
<dbReference type="InterPro" id="IPR025405">
    <property type="entry name" value="DUF4131"/>
</dbReference>
<dbReference type="InterPro" id="IPR001279">
    <property type="entry name" value="Metallo-B-lactamas"/>
</dbReference>
<evidence type="ECO:0000256" key="5">
    <source>
        <dbReference type="ARBA" id="ARBA00023136"/>
    </source>
</evidence>
<dbReference type="SMART" id="SM00849">
    <property type="entry name" value="Lactamase_B"/>
    <property type="match status" value="1"/>
</dbReference>
<dbReference type="CDD" id="cd07731">
    <property type="entry name" value="ComA-like_MBL-fold"/>
    <property type="match status" value="1"/>
</dbReference>
<gene>
    <name evidence="8" type="ORF">J2T07_000650</name>
</gene>
<keyword evidence="4 6" id="KW-1133">Transmembrane helix</keyword>
<keyword evidence="9" id="KW-1185">Reference proteome</keyword>
<dbReference type="InterPro" id="IPR036866">
    <property type="entry name" value="RibonucZ/Hydroxyglut_hydro"/>
</dbReference>
<comment type="subcellular location">
    <subcellularLocation>
        <location evidence="1">Cell membrane</location>
        <topology evidence="1">Multi-pass membrane protein</topology>
    </subcellularLocation>
</comment>
<evidence type="ECO:0000256" key="4">
    <source>
        <dbReference type="ARBA" id="ARBA00022989"/>
    </source>
</evidence>
<dbReference type="Pfam" id="PF00753">
    <property type="entry name" value="Lactamase_B"/>
    <property type="match status" value="1"/>
</dbReference>
<dbReference type="InterPro" id="IPR035681">
    <property type="entry name" value="ComA-like_MBL"/>
</dbReference>
<proteinExistence type="predicted"/>
<feature type="transmembrane region" description="Helical" evidence="6">
    <location>
        <begin position="283"/>
        <end position="313"/>
    </location>
</feature>
<accession>A0ABT9SU19</accession>
<dbReference type="Pfam" id="PF13567">
    <property type="entry name" value="DUF4131"/>
    <property type="match status" value="1"/>
</dbReference>
<dbReference type="PANTHER" id="PTHR30619:SF1">
    <property type="entry name" value="RECOMBINATION PROTEIN 2"/>
    <property type="match status" value="1"/>
</dbReference>
<sequence length="767" mass="81011">MLRSPISIVTLAVAAAIGCTAVQGLAWLPPWKLSALMGVLALGVFLRAGNAWIRLPAVLLMFAAWSAIHGALAMDARWAASRDGEDVTVTGHVVDLPRRIGADTSFVFAPDKGGGADAPRGRVRLTWYRAVAPPKPCERWRLTVRLRRPRGSLNPGGGDTERGALQRRLVATGYVRAGPGNTRLSSPICIDAWRDRIGEALDARVGVHDARILKALAIGDTRGLDAADWDIARATGVSHLIAISGFHVGVAAGGGVLSARLLYACLPWLALTLPRQLAQAFAGLFVAGAYGVLAGLGLPTVRTLLMIAVVVLAGLGRRRAGGASLLALALLAVLVVDPLAVLAPGFWLSFGGVGFLMLCVTPRATGWRGWLGALLQAQAAMSIALLPMSLWWFGSASLVGFAANLIAAPLVSFLVVPLVLCGCVVLAWPALSGVLLVPASSLLSWLWRLLATMADWPGARVSVAESGALPMILATCGAAWLFAPRGVPLRSYGALLFLPLALPPRDLPAHGAFRAWVLDVGQGLSVLVRTRSHTLVYDAGPAYASGQDAGAGIVLPSVTALGIGPVDSLVISHGDSDHAGGAASVVGRYPQAARLSGEPGRLRFEAMRCLPGTAWSWDGVTFRFIEVPAQKIGKTSGNDRSCVLAVEGEGGRLLLTGDLGNKAERLMAAASLASPLPTVTTIAHHGSRHSSDTAWLRAVRPTLAIASAGWRNRFGHPHPSIVDRHAGMGIEVYVTNRSGAIRIDFPANARPYVEREWRRPRRRYWHE</sequence>
<comment type="caution">
    <text evidence="8">The sequence shown here is derived from an EMBL/GenBank/DDBJ whole genome shotgun (WGS) entry which is preliminary data.</text>
</comment>
<evidence type="ECO:0000313" key="8">
    <source>
        <dbReference type="EMBL" id="MDQ0008491.1"/>
    </source>
</evidence>
<evidence type="ECO:0000313" key="9">
    <source>
        <dbReference type="Proteomes" id="UP001237737"/>
    </source>
</evidence>
<dbReference type="RefSeq" id="WP_306847207.1">
    <property type="nucleotide sequence ID" value="NZ_JAUSSK010000001.1"/>
</dbReference>
<feature type="transmembrane region" description="Helical" evidence="6">
    <location>
        <begin position="240"/>
        <end position="263"/>
    </location>
</feature>
<dbReference type="EMBL" id="JAUSSK010000001">
    <property type="protein sequence ID" value="MDQ0008491.1"/>
    <property type="molecule type" value="Genomic_DNA"/>
</dbReference>
<feature type="transmembrane region" description="Helical" evidence="6">
    <location>
        <begin position="325"/>
        <end position="350"/>
    </location>
</feature>
<feature type="transmembrane region" description="Helical" evidence="6">
    <location>
        <begin position="370"/>
        <end position="393"/>
    </location>
</feature>
<feature type="transmembrane region" description="Helical" evidence="6">
    <location>
        <begin position="405"/>
        <end position="428"/>
    </location>
</feature>
<evidence type="ECO:0000259" key="7">
    <source>
        <dbReference type="SMART" id="SM00849"/>
    </source>
</evidence>
<dbReference type="NCBIfam" id="TIGR00360">
    <property type="entry name" value="ComEC_N-term"/>
    <property type="match status" value="1"/>
</dbReference>
<evidence type="ECO:0000256" key="1">
    <source>
        <dbReference type="ARBA" id="ARBA00004651"/>
    </source>
</evidence>
<dbReference type="InterPro" id="IPR004797">
    <property type="entry name" value="Competence_ComEC/Rec2"/>
</dbReference>
<keyword evidence="2" id="KW-1003">Cell membrane</keyword>
<dbReference type="PROSITE" id="PS51257">
    <property type="entry name" value="PROKAR_LIPOPROTEIN"/>
    <property type="match status" value="1"/>
</dbReference>
<dbReference type="InterPro" id="IPR052159">
    <property type="entry name" value="Competence_DNA_uptake"/>
</dbReference>
<dbReference type="Proteomes" id="UP001237737">
    <property type="component" value="Unassembled WGS sequence"/>
</dbReference>
<dbReference type="SUPFAM" id="SSF56281">
    <property type="entry name" value="Metallo-hydrolase/oxidoreductase"/>
    <property type="match status" value="1"/>
</dbReference>
<dbReference type="Gene3D" id="3.60.15.10">
    <property type="entry name" value="Ribonuclease Z/Hydroxyacylglutathione hydrolase-like"/>
    <property type="match status" value="1"/>
</dbReference>
<evidence type="ECO:0000256" key="2">
    <source>
        <dbReference type="ARBA" id="ARBA00022475"/>
    </source>
</evidence>
<feature type="domain" description="Metallo-beta-lactamase" evidence="7">
    <location>
        <begin position="522"/>
        <end position="710"/>
    </location>
</feature>